<evidence type="ECO:0000313" key="3">
    <source>
        <dbReference type="Proteomes" id="UP000011976"/>
    </source>
</evidence>
<dbReference type="EMBL" id="DF196788">
    <property type="protein sequence ID" value="GAC76552.1"/>
    <property type="molecule type" value="Genomic_DNA"/>
</dbReference>
<organism evidence="2 3">
    <name type="scientific">Pseudozyma antarctica (strain T-34)</name>
    <name type="common">Yeast</name>
    <name type="synonym">Candida antarctica</name>
    <dbReference type="NCBI Taxonomy" id="1151754"/>
    <lineage>
        <taxon>Eukaryota</taxon>
        <taxon>Fungi</taxon>
        <taxon>Dikarya</taxon>
        <taxon>Basidiomycota</taxon>
        <taxon>Ustilaginomycotina</taxon>
        <taxon>Ustilaginomycetes</taxon>
        <taxon>Ustilaginales</taxon>
        <taxon>Ustilaginaceae</taxon>
        <taxon>Moesziomyces</taxon>
    </lineage>
</organism>
<dbReference type="OrthoDB" id="2554338at2759"/>
<dbReference type="Proteomes" id="UP000011976">
    <property type="component" value="Unassembled WGS sequence"/>
</dbReference>
<evidence type="ECO:0000256" key="1">
    <source>
        <dbReference type="SAM" id="MobiDB-lite"/>
    </source>
</evidence>
<feature type="compositionally biased region" description="Basic residues" evidence="1">
    <location>
        <begin position="128"/>
        <end position="145"/>
    </location>
</feature>
<feature type="region of interest" description="Disordered" evidence="1">
    <location>
        <begin position="121"/>
        <end position="175"/>
    </location>
</feature>
<sequence length="175" mass="19331">MTASAAVTIPDSDELLCLLLQSVPSRQHRRFRKQPAMETDELMLSPTLDNQLDAAGQGGGGMLARIGALFGRITRVKHGSNEHHPAVTVHNCIAETPVEDKEDELEVEYILLADKCVHPRAAPAKGKKDGRRGRCTRPRRQRKAKPSIASPPIIRHRPQLKQVAKARSKIRSPGF</sequence>
<dbReference type="AlphaFoldDB" id="M9MI09"/>
<reference evidence="3" key="1">
    <citation type="journal article" date="2013" name="Genome Announc.">
        <title>Genome sequence of the basidiomycetous yeast Pseudozyma antarctica T-34, a producer of the glycolipid biosurfactants mannosylerythritol lipids.</title>
        <authorList>
            <person name="Morita T."/>
            <person name="Koike H."/>
            <person name="Koyama Y."/>
            <person name="Hagiwara H."/>
            <person name="Ito E."/>
            <person name="Fukuoka T."/>
            <person name="Imura T."/>
            <person name="Machida M."/>
            <person name="Kitamoto D."/>
        </authorList>
    </citation>
    <scope>NUCLEOTIDE SEQUENCE [LARGE SCALE GENOMIC DNA]</scope>
    <source>
        <strain evidence="3">T-34</strain>
    </source>
</reference>
<feature type="compositionally biased region" description="Basic residues" evidence="1">
    <location>
        <begin position="154"/>
        <end position="175"/>
    </location>
</feature>
<accession>M9MI09</accession>
<protein>
    <submittedName>
        <fullName evidence="2">Uncharacterized protein</fullName>
    </submittedName>
</protein>
<proteinExistence type="predicted"/>
<evidence type="ECO:0000313" key="2">
    <source>
        <dbReference type="EMBL" id="GAC76552.1"/>
    </source>
</evidence>
<gene>
    <name evidence="2" type="ORF">PANT_22c00078</name>
</gene>
<name>M9MI09_PSEA3</name>